<keyword evidence="6 8" id="KW-1133">Transmembrane helix</keyword>
<dbReference type="PANTHER" id="PTHR33908">
    <property type="entry name" value="MANNOSYLTRANSFERASE YKCB-RELATED"/>
    <property type="match status" value="1"/>
</dbReference>
<dbReference type="InterPro" id="IPR038731">
    <property type="entry name" value="RgtA/B/C-like"/>
</dbReference>
<feature type="transmembrane region" description="Helical" evidence="8">
    <location>
        <begin position="396"/>
        <end position="415"/>
    </location>
</feature>
<evidence type="ECO:0000256" key="7">
    <source>
        <dbReference type="ARBA" id="ARBA00023136"/>
    </source>
</evidence>
<feature type="transmembrane region" description="Helical" evidence="8">
    <location>
        <begin position="310"/>
        <end position="333"/>
    </location>
</feature>
<evidence type="ECO:0000313" key="11">
    <source>
        <dbReference type="Proteomes" id="UP000034954"/>
    </source>
</evidence>
<keyword evidence="11" id="KW-1185">Reference proteome</keyword>
<organism evidence="10 11">
    <name type="scientific">Candidatus Brocadia fulgida</name>
    <dbReference type="NCBI Taxonomy" id="380242"/>
    <lineage>
        <taxon>Bacteria</taxon>
        <taxon>Pseudomonadati</taxon>
        <taxon>Planctomycetota</taxon>
        <taxon>Candidatus Brocadiia</taxon>
        <taxon>Candidatus Brocadiales</taxon>
        <taxon>Candidatus Brocadiaceae</taxon>
        <taxon>Candidatus Brocadia</taxon>
    </lineage>
</organism>
<dbReference type="GO" id="GO:0016763">
    <property type="term" value="F:pentosyltransferase activity"/>
    <property type="evidence" value="ECO:0007669"/>
    <property type="project" value="TreeGrafter"/>
</dbReference>
<dbReference type="EMBL" id="LAQJ01000140">
    <property type="protein sequence ID" value="KKO19924.1"/>
    <property type="molecule type" value="Genomic_DNA"/>
</dbReference>
<dbReference type="Pfam" id="PF13231">
    <property type="entry name" value="PMT_2"/>
    <property type="match status" value="1"/>
</dbReference>
<keyword evidence="4" id="KW-0808">Transferase</keyword>
<keyword evidence="5 8" id="KW-0812">Transmembrane</keyword>
<proteinExistence type="predicted"/>
<evidence type="ECO:0000256" key="2">
    <source>
        <dbReference type="ARBA" id="ARBA00022475"/>
    </source>
</evidence>
<accession>A0A0M2UZK4</accession>
<keyword evidence="2" id="KW-1003">Cell membrane</keyword>
<name>A0A0M2UZK4_9BACT</name>
<comment type="subcellular location">
    <subcellularLocation>
        <location evidence="1">Cell membrane</location>
        <topology evidence="1">Multi-pass membrane protein</topology>
    </subcellularLocation>
</comment>
<dbReference type="PANTHER" id="PTHR33908:SF11">
    <property type="entry name" value="MEMBRANE PROTEIN"/>
    <property type="match status" value="1"/>
</dbReference>
<feature type="transmembrane region" description="Helical" evidence="8">
    <location>
        <begin position="199"/>
        <end position="225"/>
    </location>
</feature>
<keyword evidence="7 8" id="KW-0472">Membrane</keyword>
<dbReference type="GO" id="GO:0005886">
    <property type="term" value="C:plasma membrane"/>
    <property type="evidence" value="ECO:0007669"/>
    <property type="project" value="UniProtKB-SubCell"/>
</dbReference>
<evidence type="ECO:0000256" key="8">
    <source>
        <dbReference type="SAM" id="Phobius"/>
    </source>
</evidence>
<feature type="transmembrane region" description="Helical" evidence="8">
    <location>
        <begin position="78"/>
        <end position="96"/>
    </location>
</feature>
<evidence type="ECO:0000256" key="4">
    <source>
        <dbReference type="ARBA" id="ARBA00022679"/>
    </source>
</evidence>
<evidence type="ECO:0000256" key="5">
    <source>
        <dbReference type="ARBA" id="ARBA00022692"/>
    </source>
</evidence>
<feature type="transmembrane region" description="Helical" evidence="8">
    <location>
        <begin position="133"/>
        <end position="150"/>
    </location>
</feature>
<evidence type="ECO:0000256" key="6">
    <source>
        <dbReference type="ARBA" id="ARBA00022989"/>
    </source>
</evidence>
<dbReference type="Proteomes" id="UP000034954">
    <property type="component" value="Unassembled WGS sequence"/>
</dbReference>
<dbReference type="AlphaFoldDB" id="A0A0M2UZK4"/>
<comment type="caution">
    <text evidence="10">The sequence shown here is derived from an EMBL/GenBank/DDBJ whole genome shotgun (WGS) entry which is preliminary data.</text>
</comment>
<evidence type="ECO:0000256" key="3">
    <source>
        <dbReference type="ARBA" id="ARBA00022676"/>
    </source>
</evidence>
<gene>
    <name evidence="10" type="ORF">BROFUL_01353</name>
</gene>
<evidence type="ECO:0000259" key="9">
    <source>
        <dbReference type="Pfam" id="PF13231"/>
    </source>
</evidence>
<dbReference type="InterPro" id="IPR050297">
    <property type="entry name" value="LipidA_mod_glycosyltrf_83"/>
</dbReference>
<dbReference type="GO" id="GO:0009103">
    <property type="term" value="P:lipopolysaccharide biosynthetic process"/>
    <property type="evidence" value="ECO:0007669"/>
    <property type="project" value="UniProtKB-ARBA"/>
</dbReference>
<feature type="transmembrane region" description="Helical" evidence="8">
    <location>
        <begin position="345"/>
        <end position="362"/>
    </location>
</feature>
<protein>
    <recommendedName>
        <fullName evidence="9">Glycosyltransferase RgtA/B/C/D-like domain-containing protein</fullName>
    </recommendedName>
</protein>
<evidence type="ECO:0000256" key="1">
    <source>
        <dbReference type="ARBA" id="ARBA00004651"/>
    </source>
</evidence>
<evidence type="ECO:0000313" key="10">
    <source>
        <dbReference type="EMBL" id="KKO19924.1"/>
    </source>
</evidence>
<feature type="transmembrane region" description="Helical" evidence="8">
    <location>
        <begin position="368"/>
        <end position="384"/>
    </location>
</feature>
<sequence>MSISARYLNFRCRISLLFLVCLLLRLCFSGKYLDSCDSIDFALGLRDYDLSLLQPHFPGYPVYIFISGLFFKLLHNDVWALALPGVLFGSLSVYPLSFLARRLFSEKVATLTAMLYLINPLCWLQAERPTSDALGFFFIMLSAHYLYQALTSHARTIHAVPGEAHCNTAIRKARQKKFRVPKTLMRSFAPRVWCGDRNLFLGSLALGVGLGVRLSYSPFLVLWIATVFAVRKRPCRIAALVWRLRGLAVGVCLWFLPQIGYTGWRAFFQNGFSFSRGHFTDWGGSVFTSHGLERVASFIKSVWVFGLGGWWYDTSCLRLVPSLIIAISLFCFFRNYPFDRREWFLGVYGVPYLLWVILGQNVANPRHLLPLMPMLCMMIAYGLCKACERGCKGVSLVFILLLTFCMAVTSLKLVIKYCHDVPAPIQLIRFLERHSNPISSRIYCSNEERFFDYYVPQWDVRTVRNRTELQRDVLSSLETPQQILIVHSPGEIEQFGVTRPPTATFQGNPYADSAREGLLLYTLTEW</sequence>
<reference evidence="10 11" key="1">
    <citation type="journal article" date="2013" name="BMC Microbiol.">
        <title>Identification of the type II cytochrome c maturation pathway in anammox bacteria by comparative genomics.</title>
        <authorList>
            <person name="Ferousi C."/>
            <person name="Speth D.R."/>
            <person name="Reimann J."/>
            <person name="Op den Camp H.J."/>
            <person name="Allen J.W."/>
            <person name="Keltjens J.T."/>
            <person name="Jetten M.S."/>
        </authorList>
    </citation>
    <scope>NUCLEOTIDE SEQUENCE [LARGE SCALE GENOMIC DNA]</scope>
    <source>
        <strain evidence="10">RU1</strain>
    </source>
</reference>
<keyword evidence="3" id="KW-0328">Glycosyltransferase</keyword>
<feature type="domain" description="Glycosyltransferase RgtA/B/C/D-like" evidence="9">
    <location>
        <begin position="61"/>
        <end position="153"/>
    </location>
</feature>